<evidence type="ECO:0000313" key="8">
    <source>
        <dbReference type="EMBL" id="OBS15998.1"/>
    </source>
</evidence>
<dbReference type="PANTHER" id="PTHR43791">
    <property type="entry name" value="PERMEASE-RELATED"/>
    <property type="match status" value="1"/>
</dbReference>
<gene>
    <name evidence="8" type="ORF">FPOA_13273</name>
</gene>
<proteinExistence type="predicted"/>
<feature type="transmembrane region" description="Helical" evidence="7">
    <location>
        <begin position="117"/>
        <end position="136"/>
    </location>
</feature>
<evidence type="ECO:0000256" key="2">
    <source>
        <dbReference type="ARBA" id="ARBA00022448"/>
    </source>
</evidence>
<evidence type="ECO:0000256" key="5">
    <source>
        <dbReference type="ARBA" id="ARBA00023136"/>
    </source>
</evidence>
<organism evidence="8 9">
    <name type="scientific">Fusarium poae</name>
    <dbReference type="NCBI Taxonomy" id="36050"/>
    <lineage>
        <taxon>Eukaryota</taxon>
        <taxon>Fungi</taxon>
        <taxon>Dikarya</taxon>
        <taxon>Ascomycota</taxon>
        <taxon>Pezizomycotina</taxon>
        <taxon>Sordariomycetes</taxon>
        <taxon>Hypocreomycetidae</taxon>
        <taxon>Hypocreales</taxon>
        <taxon>Nectriaceae</taxon>
        <taxon>Fusarium</taxon>
    </lineage>
</organism>
<feature type="transmembrane region" description="Helical" evidence="7">
    <location>
        <begin position="282"/>
        <end position="303"/>
    </location>
</feature>
<feature type="transmembrane region" description="Helical" evidence="7">
    <location>
        <begin position="181"/>
        <end position="199"/>
    </location>
</feature>
<keyword evidence="6" id="KW-0325">Glycoprotein</keyword>
<dbReference type="GO" id="GO:0022857">
    <property type="term" value="F:transmembrane transporter activity"/>
    <property type="evidence" value="ECO:0007669"/>
    <property type="project" value="InterPro"/>
</dbReference>
<dbReference type="GO" id="GO:0016020">
    <property type="term" value="C:membrane"/>
    <property type="evidence" value="ECO:0007669"/>
    <property type="project" value="UniProtKB-SubCell"/>
</dbReference>
<comment type="caution">
    <text evidence="8">The sequence shown here is derived from an EMBL/GenBank/DDBJ whole genome shotgun (WGS) entry which is preliminary data.</text>
</comment>
<evidence type="ECO:0000256" key="7">
    <source>
        <dbReference type="SAM" id="Phobius"/>
    </source>
</evidence>
<dbReference type="Pfam" id="PF07690">
    <property type="entry name" value="MFS_1"/>
    <property type="match status" value="1"/>
</dbReference>
<feature type="transmembrane region" description="Helical" evidence="7">
    <location>
        <begin position="406"/>
        <end position="427"/>
    </location>
</feature>
<keyword evidence="5 7" id="KW-0472">Membrane</keyword>
<dbReference type="Proteomes" id="UP000091967">
    <property type="component" value="Unassembled WGS sequence"/>
</dbReference>
<name>A0A1B8A6B5_FUSPO</name>
<evidence type="ECO:0000313" key="9">
    <source>
        <dbReference type="Proteomes" id="UP000091967"/>
    </source>
</evidence>
<keyword evidence="3 7" id="KW-0812">Transmembrane</keyword>
<evidence type="ECO:0000256" key="1">
    <source>
        <dbReference type="ARBA" id="ARBA00004141"/>
    </source>
</evidence>
<feature type="transmembrane region" description="Helical" evidence="7">
    <location>
        <begin position="148"/>
        <end position="169"/>
    </location>
</feature>
<dbReference type="PANTHER" id="PTHR43791:SF3">
    <property type="entry name" value="MAJOR FACILITATOR SUPERFAMILY (MFS) PROFILE DOMAIN-CONTAINING PROTEIN"/>
    <property type="match status" value="1"/>
</dbReference>
<feature type="transmembrane region" description="Helical" evidence="7">
    <location>
        <begin position="439"/>
        <end position="461"/>
    </location>
</feature>
<protein>
    <recommendedName>
        <fullName evidence="10">Major facilitator superfamily (MFS) profile domain-containing protein</fullName>
    </recommendedName>
</protein>
<evidence type="ECO:0000256" key="3">
    <source>
        <dbReference type="ARBA" id="ARBA00022692"/>
    </source>
</evidence>
<dbReference type="AlphaFoldDB" id="A0A1B8A6B5"/>
<feature type="transmembrane region" description="Helical" evidence="7">
    <location>
        <begin position="51"/>
        <end position="69"/>
    </location>
</feature>
<dbReference type="Gene3D" id="1.20.1250.20">
    <property type="entry name" value="MFS general substrate transporter like domains"/>
    <property type="match status" value="2"/>
</dbReference>
<keyword evidence="4 7" id="KW-1133">Transmembrane helix</keyword>
<feature type="transmembrane region" description="Helical" evidence="7">
    <location>
        <begin position="374"/>
        <end position="394"/>
    </location>
</feature>
<feature type="transmembrane region" description="Helical" evidence="7">
    <location>
        <begin position="347"/>
        <end position="368"/>
    </location>
</feature>
<feature type="transmembrane region" description="Helical" evidence="7">
    <location>
        <begin position="211"/>
        <end position="233"/>
    </location>
</feature>
<dbReference type="EMBL" id="LYXU01000117">
    <property type="protein sequence ID" value="OBS15998.1"/>
    <property type="molecule type" value="Genomic_DNA"/>
</dbReference>
<dbReference type="InterPro" id="IPR036259">
    <property type="entry name" value="MFS_trans_sf"/>
</dbReference>
<dbReference type="InterPro" id="IPR011701">
    <property type="entry name" value="MFS"/>
</dbReference>
<dbReference type="SUPFAM" id="SSF103473">
    <property type="entry name" value="MFS general substrate transporter"/>
    <property type="match status" value="1"/>
</dbReference>
<feature type="transmembrane region" description="Helical" evidence="7">
    <location>
        <begin position="323"/>
        <end position="340"/>
    </location>
</feature>
<dbReference type="FunFam" id="1.20.1250.20:FF:000013">
    <property type="entry name" value="MFS general substrate transporter"/>
    <property type="match status" value="1"/>
</dbReference>
<keyword evidence="2" id="KW-0813">Transport</keyword>
<evidence type="ECO:0008006" key="10">
    <source>
        <dbReference type="Google" id="ProtNLM"/>
    </source>
</evidence>
<comment type="subcellular location">
    <subcellularLocation>
        <location evidence="1">Membrane</location>
        <topology evidence="1">Multi-pass membrane protein</topology>
    </subcellularLocation>
</comment>
<dbReference type="FunFam" id="1.20.1250.20:FF:000018">
    <property type="entry name" value="MFS transporter permease"/>
    <property type="match status" value="1"/>
</dbReference>
<evidence type="ECO:0000256" key="4">
    <source>
        <dbReference type="ARBA" id="ARBA00022989"/>
    </source>
</evidence>
<keyword evidence="9" id="KW-1185">Reference proteome</keyword>
<reference evidence="8 9" key="1">
    <citation type="submission" date="2016-06" db="EMBL/GenBank/DDBJ databases">
        <title>Living apart together: crosstalk between the core and supernumerary genomes in a fungal plant pathogen.</title>
        <authorList>
            <person name="Vanheule A."/>
            <person name="Audenaert K."/>
            <person name="Warris S."/>
            <person name="Van De Geest H."/>
            <person name="Schijlen E."/>
            <person name="Hofte M."/>
            <person name="De Saeger S."/>
            <person name="Haesaert G."/>
            <person name="Waalwijk C."/>
            <person name="Van Der Lee T."/>
        </authorList>
    </citation>
    <scope>NUCLEOTIDE SEQUENCE [LARGE SCALE GENOMIC DNA]</scope>
    <source>
        <strain evidence="8 9">2516</strain>
    </source>
</reference>
<accession>A0A1B8A6B5</accession>
<feature type="transmembrane region" description="Helical" evidence="7">
    <location>
        <begin position="89"/>
        <end position="105"/>
    </location>
</feature>
<sequence>MDRPSIGDSSSKVDMEASHHQKSEYIESLQVSGVEAIELLSEADRRIDFRLLPILGVMYSISIIDRSNLGYAMVAGMDEDLALTIGNRYTIIVMVFFVAYIIFEIPSNITLPKAGPANWLSFLGIGFGAVLIGMGFTHSWGTLALCRALLGILEAGFLPGCTYLITCWYTRYEVGKRLSGFWIVSVLAGAFSAIFAYALSLIGGQAGLAGWRWIFIIEGTITVCFCILGRFLIIDFPAQAKRFLKAEERDFVIARLNLDRGDAEEDEVTFSKILFHLRDWRLYIWTFNMIATTLPGYAYSYFLPIILREGMGFSVTQSQLLSAPPYVLAACFVCLLAWFSDRQHLRGPIIAALQIITAVGMIITVYGGSNGARYFGAFLSMGALQPCVPLILTFQANNITSHSKRAVASATCLIGGDIGGILAGVAFMARESPYYKTGVWVTFACLMTSVCLIIFLDICLWRRNKAAREGRRVNEGMSDWMYTL</sequence>
<dbReference type="OMA" id="IYYFTQW"/>
<evidence type="ECO:0000256" key="6">
    <source>
        <dbReference type="ARBA" id="ARBA00023180"/>
    </source>
</evidence>